<dbReference type="CDD" id="cd21608">
    <property type="entry name" value="RRM2_NsCP33_like"/>
    <property type="match status" value="1"/>
</dbReference>
<dbReference type="GO" id="GO:1901259">
    <property type="term" value="P:chloroplast rRNA processing"/>
    <property type="evidence" value="ECO:0007669"/>
    <property type="project" value="TreeGrafter"/>
</dbReference>
<dbReference type="Gene3D" id="3.30.70.330">
    <property type="match status" value="2"/>
</dbReference>
<keyword evidence="2" id="KW-0150">Chloroplast</keyword>
<dbReference type="InterPro" id="IPR012677">
    <property type="entry name" value="Nucleotide-bd_a/b_plait_sf"/>
</dbReference>
<dbReference type="PROSITE" id="PS50102">
    <property type="entry name" value="RRM"/>
    <property type="match status" value="2"/>
</dbReference>
<dbReference type="EMBL" id="LR743592">
    <property type="protein sequence ID" value="CAA2619829.1"/>
    <property type="molecule type" value="Genomic_DNA"/>
</dbReference>
<dbReference type="SUPFAM" id="SSF54928">
    <property type="entry name" value="RNA-binding domain, RBD"/>
    <property type="match status" value="2"/>
</dbReference>
<evidence type="ECO:0000256" key="2">
    <source>
        <dbReference type="ARBA" id="ARBA00022528"/>
    </source>
</evidence>
<keyword evidence="6 8" id="KW-0694">RNA-binding</keyword>
<dbReference type="InterPro" id="IPR050502">
    <property type="entry name" value="Euk_RNA-bind_prot"/>
</dbReference>
<evidence type="ECO:0000256" key="5">
    <source>
        <dbReference type="ARBA" id="ARBA00022737"/>
    </source>
</evidence>
<proteinExistence type="predicted"/>
<dbReference type="CDD" id="cd21609">
    <property type="entry name" value="RRM1_PSRP2_like"/>
    <property type="match status" value="1"/>
</dbReference>
<keyword evidence="4" id="KW-0507">mRNA processing</keyword>
<dbReference type="PANTHER" id="PTHR48025:SF3">
    <property type="entry name" value="31 KDA RIBONUCLEOPROTEIN, CHLOROPLASTIC-RELATED"/>
    <property type="match status" value="1"/>
</dbReference>
<evidence type="ECO:0000256" key="8">
    <source>
        <dbReference type="PROSITE-ProRule" id="PRU00176"/>
    </source>
</evidence>
<dbReference type="InterPro" id="IPR035979">
    <property type="entry name" value="RBD_domain_sf"/>
</dbReference>
<dbReference type="FunFam" id="3.30.70.330:FF:000268">
    <property type="entry name" value="31 kDa ribonucleoprotein, chloroplastic"/>
    <property type="match status" value="1"/>
</dbReference>
<feature type="domain" description="RRM" evidence="9">
    <location>
        <begin position="262"/>
        <end position="340"/>
    </location>
</feature>
<evidence type="ECO:0000256" key="3">
    <source>
        <dbReference type="ARBA" id="ARBA00022640"/>
    </source>
</evidence>
<organism evidence="10">
    <name type="scientific">Spirodela intermedia</name>
    <name type="common">Intermediate duckweed</name>
    <dbReference type="NCBI Taxonomy" id="51605"/>
    <lineage>
        <taxon>Eukaryota</taxon>
        <taxon>Viridiplantae</taxon>
        <taxon>Streptophyta</taxon>
        <taxon>Embryophyta</taxon>
        <taxon>Tracheophyta</taxon>
        <taxon>Spermatophyta</taxon>
        <taxon>Magnoliopsida</taxon>
        <taxon>Liliopsida</taxon>
        <taxon>Araceae</taxon>
        <taxon>Lemnoideae</taxon>
        <taxon>Spirodela</taxon>
    </lineage>
</organism>
<evidence type="ECO:0000313" key="11">
    <source>
        <dbReference type="Proteomes" id="UP001189122"/>
    </source>
</evidence>
<accession>A0A7I8INV3</accession>
<dbReference type="GO" id="GO:0006397">
    <property type="term" value="P:mRNA processing"/>
    <property type="evidence" value="ECO:0007669"/>
    <property type="project" value="UniProtKB-KW"/>
</dbReference>
<evidence type="ECO:0000256" key="1">
    <source>
        <dbReference type="ARBA" id="ARBA00004229"/>
    </source>
</evidence>
<feature type="domain" description="RRM" evidence="9">
    <location>
        <begin position="168"/>
        <end position="246"/>
    </location>
</feature>
<sequence>MRATRGIYTNTYIYIYLEISKAYKKRYPFGPSAPQHQPLCSPLPLPLSISQCWQSQLSRRPLPYPWQTAASHPALPSSTPSPATLSWSPFGQVLADSPAGLRFPASLSLLSIRKRAPLVALVAQTSDAQQEDELAGVDGVEAEISGWDGEDAEGQAQGESYPEPPEEAKLFVGNLPYDMDSEKLAHLFEEAGIVEVAEVIYNRETDRSRGFGFVTMSTVEEAEKAVEKFNRYSIEGRLLTVNKAAPRGSRPERTPRQYEPRFRIYVGNIPWDVDDSRLEQVFSEYGKVIDSRVVYDRESGRSRGFAFVTMSAQQEMDDAIAGLDGQNLGGRTIRVNAAEEKPSRRSF</sequence>
<evidence type="ECO:0000256" key="4">
    <source>
        <dbReference type="ARBA" id="ARBA00022664"/>
    </source>
</evidence>
<evidence type="ECO:0000256" key="7">
    <source>
        <dbReference type="ARBA" id="ARBA00023274"/>
    </source>
</evidence>
<dbReference type="InterPro" id="IPR048289">
    <property type="entry name" value="RRM2_NsCP33-like"/>
</dbReference>
<dbReference type="Proteomes" id="UP001189122">
    <property type="component" value="Unassembled WGS sequence"/>
</dbReference>
<protein>
    <recommendedName>
        <fullName evidence="9">RRM domain-containing protein</fullName>
    </recommendedName>
</protein>
<dbReference type="GO" id="GO:0045087">
    <property type="term" value="P:innate immune response"/>
    <property type="evidence" value="ECO:0007669"/>
    <property type="project" value="UniProtKB-ARBA"/>
</dbReference>
<comment type="subcellular location">
    <subcellularLocation>
        <location evidence="1">Plastid</location>
        <location evidence="1">Chloroplast</location>
    </subcellularLocation>
</comment>
<evidence type="ECO:0000259" key="9">
    <source>
        <dbReference type="PROSITE" id="PS50102"/>
    </source>
</evidence>
<dbReference type="PRINTS" id="PR00961">
    <property type="entry name" value="HUDSXLRNA"/>
</dbReference>
<name>A0A7I8INV3_SPIIN</name>
<dbReference type="GO" id="GO:0008266">
    <property type="term" value="F:poly(U) RNA binding"/>
    <property type="evidence" value="ECO:0007669"/>
    <property type="project" value="UniProtKB-ARBA"/>
</dbReference>
<dbReference type="AlphaFoldDB" id="A0A7I8INV3"/>
<dbReference type="InterPro" id="IPR002343">
    <property type="entry name" value="Hud_Sxl_RNA"/>
</dbReference>
<evidence type="ECO:0000313" key="10">
    <source>
        <dbReference type="EMBL" id="CAA2619829.1"/>
    </source>
</evidence>
<keyword evidence="5" id="KW-0677">Repeat</keyword>
<dbReference type="SMART" id="SM00360">
    <property type="entry name" value="RRM"/>
    <property type="match status" value="2"/>
</dbReference>
<dbReference type="GO" id="GO:0003729">
    <property type="term" value="F:mRNA binding"/>
    <property type="evidence" value="ECO:0007669"/>
    <property type="project" value="UniProtKB-ARBA"/>
</dbReference>
<keyword evidence="3" id="KW-0934">Plastid</keyword>
<dbReference type="GO" id="GO:0009535">
    <property type="term" value="C:chloroplast thylakoid membrane"/>
    <property type="evidence" value="ECO:0007669"/>
    <property type="project" value="TreeGrafter"/>
</dbReference>
<dbReference type="PANTHER" id="PTHR48025">
    <property type="entry name" value="OS02G0815200 PROTEIN"/>
    <property type="match status" value="1"/>
</dbReference>
<dbReference type="EMBL" id="CACRZD030000005">
    <property type="protein sequence ID" value="CAA6659576.1"/>
    <property type="molecule type" value="Genomic_DNA"/>
</dbReference>
<reference evidence="10 11" key="1">
    <citation type="submission" date="2019-12" db="EMBL/GenBank/DDBJ databases">
        <authorList>
            <person name="Scholz U."/>
            <person name="Mascher M."/>
            <person name="Fiebig A."/>
        </authorList>
    </citation>
    <scope>NUCLEOTIDE SEQUENCE</scope>
</reference>
<evidence type="ECO:0000256" key="6">
    <source>
        <dbReference type="ARBA" id="ARBA00022884"/>
    </source>
</evidence>
<keyword evidence="7" id="KW-0687">Ribonucleoprotein</keyword>
<gene>
    <name evidence="10" type="ORF">SI7747_05005998</name>
</gene>
<dbReference type="Pfam" id="PF00076">
    <property type="entry name" value="RRM_1"/>
    <property type="match status" value="2"/>
</dbReference>
<dbReference type="InterPro" id="IPR000504">
    <property type="entry name" value="RRM_dom"/>
</dbReference>
<keyword evidence="11" id="KW-1185">Reference proteome</keyword>
<dbReference type="GO" id="GO:1990904">
    <property type="term" value="C:ribonucleoprotein complex"/>
    <property type="evidence" value="ECO:0007669"/>
    <property type="project" value="UniProtKB-KW"/>
</dbReference>